<keyword evidence="2" id="KW-1185">Reference proteome</keyword>
<evidence type="ECO:0000313" key="1">
    <source>
        <dbReference type="EMBL" id="VDK18864.1"/>
    </source>
</evidence>
<dbReference type="AlphaFoldDB" id="A0A3P6PHE1"/>
<proteinExistence type="predicted"/>
<sequence length="36" mass="4460">MFETAYREPMPQVRHGYWQFEENQAWQTVSNPYPIQ</sequence>
<evidence type="ECO:0000313" key="2">
    <source>
        <dbReference type="Proteomes" id="UP000267096"/>
    </source>
</evidence>
<dbReference type="EMBL" id="UYRR01001669">
    <property type="protein sequence ID" value="VDK18864.1"/>
    <property type="molecule type" value="Genomic_DNA"/>
</dbReference>
<organism evidence="1 2">
    <name type="scientific">Anisakis simplex</name>
    <name type="common">Herring worm</name>
    <dbReference type="NCBI Taxonomy" id="6269"/>
    <lineage>
        <taxon>Eukaryota</taxon>
        <taxon>Metazoa</taxon>
        <taxon>Ecdysozoa</taxon>
        <taxon>Nematoda</taxon>
        <taxon>Chromadorea</taxon>
        <taxon>Rhabditida</taxon>
        <taxon>Spirurina</taxon>
        <taxon>Ascaridomorpha</taxon>
        <taxon>Ascaridoidea</taxon>
        <taxon>Anisakidae</taxon>
        <taxon>Anisakis</taxon>
        <taxon>Anisakis simplex complex</taxon>
    </lineage>
</organism>
<protein>
    <submittedName>
        <fullName evidence="1">Uncharacterized protein</fullName>
    </submittedName>
</protein>
<dbReference type="OrthoDB" id="5866484at2759"/>
<accession>A0A3P6PHE1</accession>
<reference evidence="1 2" key="1">
    <citation type="submission" date="2018-11" db="EMBL/GenBank/DDBJ databases">
        <authorList>
            <consortium name="Pathogen Informatics"/>
        </authorList>
    </citation>
    <scope>NUCLEOTIDE SEQUENCE [LARGE SCALE GENOMIC DNA]</scope>
</reference>
<name>A0A3P6PHE1_ANISI</name>
<dbReference type="Proteomes" id="UP000267096">
    <property type="component" value="Unassembled WGS sequence"/>
</dbReference>
<gene>
    <name evidence="1" type="ORF">ASIM_LOCUS1539</name>
</gene>